<keyword evidence="4" id="KW-1185">Reference proteome</keyword>
<dbReference type="Gene3D" id="3.20.20.220">
    <property type="match status" value="1"/>
</dbReference>
<evidence type="ECO:0000256" key="1">
    <source>
        <dbReference type="ARBA" id="ARBA00023002"/>
    </source>
</evidence>
<dbReference type="Pfam" id="PF01619">
    <property type="entry name" value="Pro_dh"/>
    <property type="match status" value="1"/>
</dbReference>
<dbReference type="SUPFAM" id="SSF51730">
    <property type="entry name" value="FAD-linked oxidoreductase"/>
    <property type="match status" value="1"/>
</dbReference>
<evidence type="ECO:0000313" key="4">
    <source>
        <dbReference type="Proteomes" id="UP001206572"/>
    </source>
</evidence>
<evidence type="ECO:0000259" key="2">
    <source>
        <dbReference type="Pfam" id="PF01619"/>
    </source>
</evidence>
<dbReference type="RefSeq" id="WP_258827539.1">
    <property type="nucleotide sequence ID" value="NZ_JANUHA010000005.1"/>
</dbReference>
<keyword evidence="1" id="KW-0560">Oxidoreductase</keyword>
<accession>A0ABT2AJT8</accession>
<protein>
    <submittedName>
        <fullName evidence="3">Proline dehydrogenase family protein</fullName>
    </submittedName>
</protein>
<evidence type="ECO:0000313" key="3">
    <source>
        <dbReference type="EMBL" id="MCS0596499.1"/>
    </source>
</evidence>
<comment type="caution">
    <text evidence="3">The sequence shown here is derived from an EMBL/GenBank/DDBJ whole genome shotgun (WGS) entry which is preliminary data.</text>
</comment>
<dbReference type="InterPro" id="IPR029041">
    <property type="entry name" value="FAD-linked_oxidoreductase-like"/>
</dbReference>
<sequence>MHEQGIALASQAADALRALALDEAAKERILHDPLLGAFARRVASRYTAGRTIDAVLETVRGIHLRGHAASAEYMGESCRDPALADAEAGVFLDLIEALDAARLPCSISFDLSHVGSLVSPQQGFANARRIAAAAAKTDREVMISMEGSDRADDIYAIYARLHTEAGLANVGITVPARLHRTARDLPRLLQYPGRIRLVKGAFAEPREVALHRDDPELAQRYRDHARLLIDSGHQCSIATHDRSIQRDLTDYLAGAGARCGQVEFESLMGLGTDRIDDLRRRGFQTREYAVFGEEYFLYVLNRIAEEPVRLFQAVIDLLAPGHAGTGPA</sequence>
<dbReference type="EMBL" id="JANUHA010000005">
    <property type="protein sequence ID" value="MCS0596499.1"/>
    <property type="molecule type" value="Genomic_DNA"/>
</dbReference>
<proteinExistence type="predicted"/>
<gene>
    <name evidence="3" type="ORF">NX780_09055</name>
</gene>
<feature type="domain" description="Proline dehydrogenase" evidence="2">
    <location>
        <begin position="56"/>
        <end position="293"/>
    </location>
</feature>
<organism evidence="3 4">
    <name type="scientific">Massilia agri</name>
    <dbReference type="NCBI Taxonomy" id="1886785"/>
    <lineage>
        <taxon>Bacteria</taxon>
        <taxon>Pseudomonadati</taxon>
        <taxon>Pseudomonadota</taxon>
        <taxon>Betaproteobacteria</taxon>
        <taxon>Burkholderiales</taxon>
        <taxon>Oxalobacteraceae</taxon>
        <taxon>Telluria group</taxon>
        <taxon>Massilia</taxon>
    </lineage>
</organism>
<dbReference type="InterPro" id="IPR002872">
    <property type="entry name" value="Proline_DH_dom"/>
</dbReference>
<name>A0ABT2AJT8_9BURK</name>
<reference evidence="3 4" key="1">
    <citation type="submission" date="2022-08" db="EMBL/GenBank/DDBJ databases">
        <title>Reclassification of Massilia species as members of the genera Telluria, Duganella, Pseudoduganella, Mokoshia gen. nov. and Zemynaea gen. nov. using orthogonal and non-orthogonal genome-based approaches.</title>
        <authorList>
            <person name="Bowman J.P."/>
        </authorList>
    </citation>
    <scope>NUCLEOTIDE SEQUENCE [LARGE SCALE GENOMIC DNA]</scope>
    <source>
        <strain evidence="3 4">JCM 31661</strain>
    </source>
</reference>
<dbReference type="Proteomes" id="UP001206572">
    <property type="component" value="Unassembled WGS sequence"/>
</dbReference>